<dbReference type="GO" id="GO:0015630">
    <property type="term" value="C:microtubule cytoskeleton"/>
    <property type="evidence" value="ECO:0007669"/>
    <property type="project" value="TreeGrafter"/>
</dbReference>
<evidence type="ECO:0000256" key="3">
    <source>
        <dbReference type="ARBA" id="ARBA00022598"/>
    </source>
</evidence>
<feature type="transmembrane region" description="Helical" evidence="7">
    <location>
        <begin position="12"/>
        <end position="33"/>
    </location>
</feature>
<keyword evidence="5" id="KW-0067">ATP-binding</keyword>
<gene>
    <name evidence="9" type="primary">LOC112692332</name>
</gene>
<dbReference type="PROSITE" id="PS51221">
    <property type="entry name" value="TTL"/>
    <property type="match status" value="1"/>
</dbReference>
<evidence type="ECO:0000256" key="7">
    <source>
        <dbReference type="SAM" id="Phobius"/>
    </source>
</evidence>
<feature type="compositionally biased region" description="Low complexity" evidence="6">
    <location>
        <begin position="350"/>
        <end position="368"/>
    </location>
</feature>
<comment type="subcellular location">
    <subcellularLocation>
        <location evidence="1">Cytoplasm</location>
    </subcellularLocation>
</comment>
<dbReference type="GO" id="GO:0070736">
    <property type="term" value="F:protein-glycine ligase activity, initiating"/>
    <property type="evidence" value="ECO:0007669"/>
    <property type="project" value="TreeGrafter"/>
</dbReference>
<evidence type="ECO:0000256" key="5">
    <source>
        <dbReference type="ARBA" id="ARBA00022840"/>
    </source>
</evidence>
<dbReference type="AlphaFoldDB" id="A0A8B8GHQ4"/>
<evidence type="ECO:0000313" key="9">
    <source>
        <dbReference type="RefSeq" id="XP_025422759.1"/>
    </source>
</evidence>
<keyword evidence="2" id="KW-0963">Cytoplasm</keyword>
<keyword evidence="4" id="KW-0547">Nucleotide-binding</keyword>
<keyword evidence="3" id="KW-0436">Ligase</keyword>
<keyword evidence="7" id="KW-0472">Membrane</keyword>
<dbReference type="Gene3D" id="3.30.470.20">
    <property type="entry name" value="ATP-grasp fold, B domain"/>
    <property type="match status" value="1"/>
</dbReference>
<evidence type="ECO:0000256" key="1">
    <source>
        <dbReference type="ARBA" id="ARBA00004496"/>
    </source>
</evidence>
<evidence type="ECO:0000256" key="6">
    <source>
        <dbReference type="SAM" id="MobiDB-lite"/>
    </source>
</evidence>
<evidence type="ECO:0000256" key="2">
    <source>
        <dbReference type="ARBA" id="ARBA00022490"/>
    </source>
</evidence>
<evidence type="ECO:0000256" key="4">
    <source>
        <dbReference type="ARBA" id="ARBA00022741"/>
    </source>
</evidence>
<dbReference type="GO" id="GO:0003341">
    <property type="term" value="P:cilium movement"/>
    <property type="evidence" value="ECO:0007669"/>
    <property type="project" value="TreeGrafter"/>
</dbReference>
<feature type="region of interest" description="Disordered" evidence="6">
    <location>
        <begin position="347"/>
        <end position="368"/>
    </location>
</feature>
<accession>A0A8B8GHQ4</accession>
<dbReference type="OrthoDB" id="202825at2759"/>
<dbReference type="InterPro" id="IPR012337">
    <property type="entry name" value="RNaseH-like_sf"/>
</dbReference>
<proteinExistence type="predicted"/>
<evidence type="ECO:0000313" key="8">
    <source>
        <dbReference type="Proteomes" id="UP000694846"/>
    </source>
</evidence>
<dbReference type="InterPro" id="IPR004344">
    <property type="entry name" value="TTL/TTLL_fam"/>
</dbReference>
<dbReference type="InterPro" id="IPR051437">
    <property type="entry name" value="TTLL_monoglycylase"/>
</dbReference>
<sequence>MNSNEQEHLWKLLVTAIYLTGILFFIVENDYWIQFFKDLRPSFIPPSRHLMSNKLLDDEYIQMSINVNKKVNEAFVFGIQIDGWKPVVYKSLSTTRSRHTAEYVANELSIVIDSIGKDRCLGVVSDNAASMKKAWTILKNDLYKILDLMKPITEWIKKLESDNPYVSNVFYALNDISSLLTLKLPNIDFLSDVEKTSILESFEHRKCVALHAMHYANSMLDPRYKGQHLSQINDIAGVECIFNVATAIMPEETQQIMIELAQYRSNEGLWSNNFIWSTEIKNLNPFPWWKGICGSSFLNKIAVAILSLPPPFTATERNNFKKSSIPKNKPCKEKQVNTLCHDTNEIDYQSTPGLSTPRTSTPGPSTPGPSTIMATSATENLNNLISNKINVQEDKTSTAVNDSKTNDKIDDSKQTEKFAGILCATQLKNNLSNGFKLTTINYVSELHKALLKECNNNLLDFKSLNASLDYESLTNVTSRTFKAIQEQKVFSVLGYFPKIVEEMKNRGWVEKRNPLKPPINYAQYSKSKPYSVNWIESPPIISSMTENEVIWERLKNMQSWEILKDKRSDFIFVTRKQLINWTTLHKLTSVSQMKKHLFCSKNGLAQCLEPLKNVESNLMFPRCHYIRCLADYNEFLEDYIITALVGTLKIIVQSIEENRRIFSERGNIPYEIIKFAHRCVLKFLDSRQSGSTESDMWKFNSQKDIWDEFFNHYTQLINNDNATIHIEYSYHLEKNVYAKCKYLLENVKVYCPQHFIDGNTNTWIIKPTSNCSGHGIIMSRDINTIKEKIFVSEGLRSNYILQKYIEKPLLVYTCKIDLRQWFLVTNMTPIVVWMYKEGYVRFCANSFSMKHMHESIHLSNVRLQMRYRNVRKMNVPEECMWDYEELRNYLTAIGQEHAWDELIFPGMSESVYAVMQAARDTMSYRENTFQLFGADFVITENFVPYLIEINSIPGLNPSTCVIANLAPMLLGDILKVMIDHQQNPNADTGLFVKVIPEKLKPIDQLTSKYRTFAPPKMTPSQRHQQRMDDLKNRLMAIQFQVKPEEKFSERYLGINRDNLLLTTIMSPDPKINSTKTVATASETIMNDLQSSAAEKITKLKNLYNLKSNNCGPGTGSSAQPDCDRQRGR</sequence>
<dbReference type="GO" id="GO:0005930">
    <property type="term" value="C:axoneme"/>
    <property type="evidence" value="ECO:0007669"/>
    <property type="project" value="TreeGrafter"/>
</dbReference>
<name>A0A8B8GHQ4_9HEMI</name>
<dbReference type="Pfam" id="PF03133">
    <property type="entry name" value="TTL"/>
    <property type="match status" value="1"/>
</dbReference>
<dbReference type="SUPFAM" id="SSF56059">
    <property type="entry name" value="Glutathione synthetase ATP-binding domain-like"/>
    <property type="match status" value="1"/>
</dbReference>
<organism evidence="8 9">
    <name type="scientific">Sipha flava</name>
    <name type="common">yellow sugarcane aphid</name>
    <dbReference type="NCBI Taxonomy" id="143950"/>
    <lineage>
        <taxon>Eukaryota</taxon>
        <taxon>Metazoa</taxon>
        <taxon>Ecdysozoa</taxon>
        <taxon>Arthropoda</taxon>
        <taxon>Hexapoda</taxon>
        <taxon>Insecta</taxon>
        <taxon>Pterygota</taxon>
        <taxon>Neoptera</taxon>
        <taxon>Paraneoptera</taxon>
        <taxon>Hemiptera</taxon>
        <taxon>Sternorrhyncha</taxon>
        <taxon>Aphidomorpha</taxon>
        <taxon>Aphidoidea</taxon>
        <taxon>Aphididae</taxon>
        <taxon>Sipha</taxon>
    </lineage>
</organism>
<keyword evidence="7" id="KW-1133">Transmembrane helix</keyword>
<dbReference type="Proteomes" id="UP000694846">
    <property type="component" value="Unplaced"/>
</dbReference>
<dbReference type="GeneID" id="112692332"/>
<dbReference type="PANTHER" id="PTHR45870:SF2">
    <property type="entry name" value="TUBULIN MONOGLYCYLASE TTLL3"/>
    <property type="match status" value="1"/>
</dbReference>
<protein>
    <submittedName>
        <fullName evidence="9">Uncharacterized protein LOC112692332</fullName>
    </submittedName>
</protein>
<dbReference type="GO" id="GO:0060271">
    <property type="term" value="P:cilium assembly"/>
    <property type="evidence" value="ECO:0007669"/>
    <property type="project" value="TreeGrafter"/>
</dbReference>
<dbReference type="PANTHER" id="PTHR45870">
    <property type="entry name" value="TUBULIN MONOGLYCYLASE TTLL3"/>
    <property type="match status" value="1"/>
</dbReference>
<dbReference type="RefSeq" id="XP_025422759.1">
    <property type="nucleotide sequence ID" value="XM_025566974.1"/>
</dbReference>
<dbReference type="SUPFAM" id="SSF53098">
    <property type="entry name" value="Ribonuclease H-like"/>
    <property type="match status" value="1"/>
</dbReference>
<keyword evidence="7" id="KW-0812">Transmembrane</keyword>
<reference evidence="9" key="1">
    <citation type="submission" date="2025-08" db="UniProtKB">
        <authorList>
            <consortium name="RefSeq"/>
        </authorList>
    </citation>
    <scope>IDENTIFICATION</scope>
    <source>
        <tissue evidence="9">Whole body</tissue>
    </source>
</reference>
<dbReference type="GO" id="GO:0005524">
    <property type="term" value="F:ATP binding"/>
    <property type="evidence" value="ECO:0007669"/>
    <property type="project" value="UniProtKB-KW"/>
</dbReference>
<keyword evidence="8" id="KW-1185">Reference proteome</keyword>
<feature type="region of interest" description="Disordered" evidence="6">
    <location>
        <begin position="1108"/>
        <end position="1128"/>
    </location>
</feature>